<proteinExistence type="inferred from homology"/>
<reference evidence="11 12" key="1">
    <citation type="submission" date="2015-11" db="EMBL/GenBank/DDBJ databases">
        <title>Genomic analysis of 38 Legionella species identifies large and diverse effector repertoires.</title>
        <authorList>
            <person name="Burstein D."/>
            <person name="Amaro F."/>
            <person name="Zusman T."/>
            <person name="Lifshitz Z."/>
            <person name="Cohen O."/>
            <person name="Gilbert J.A."/>
            <person name="Pupko T."/>
            <person name="Shuman H.A."/>
            <person name="Segal G."/>
        </authorList>
    </citation>
    <scope>NUCLEOTIDE SEQUENCE [LARGE SCALE GENOMIC DNA]</scope>
    <source>
        <strain evidence="11 12">Oak Ridge-10</strain>
    </source>
</reference>
<evidence type="ECO:0000256" key="4">
    <source>
        <dbReference type="ARBA" id="ARBA00022801"/>
    </source>
</evidence>
<feature type="binding site" evidence="9">
    <location>
        <position position="202"/>
    </location>
    <ligand>
        <name>Zn(2+)</name>
        <dbReference type="ChEBI" id="CHEBI:29105"/>
        <note>catalytic</note>
    </ligand>
</feature>
<comment type="caution">
    <text evidence="11">The sequence shown here is derived from an EMBL/GenBank/DDBJ whole genome shotgun (WGS) entry which is preliminary data.</text>
</comment>
<dbReference type="EMBL" id="LNYP01000031">
    <property type="protein sequence ID" value="KTD37223.1"/>
    <property type="molecule type" value="Genomic_DNA"/>
</dbReference>
<evidence type="ECO:0000256" key="9">
    <source>
        <dbReference type="HAMAP-Rule" id="MF_01924"/>
    </source>
</evidence>
<comment type="cofactor">
    <cofactor evidence="9">
        <name>Zn(2+)</name>
        <dbReference type="ChEBI" id="CHEBI:29105"/>
    </cofactor>
    <text evidence="9">Binds 1 zinc ion per subunit.</text>
</comment>
<dbReference type="InterPro" id="IPR009045">
    <property type="entry name" value="Zn_M74/Hedgehog-like"/>
</dbReference>
<keyword evidence="5 9" id="KW-0862">Zinc</keyword>
<feature type="active site" description="Proton donor/acceptor" evidence="9">
    <location>
        <position position="199"/>
    </location>
</feature>
<dbReference type="Proteomes" id="UP000054858">
    <property type="component" value="Unassembled WGS sequence"/>
</dbReference>
<feature type="binding site" evidence="9">
    <location>
        <position position="132"/>
    </location>
    <ligand>
        <name>Zn(2+)</name>
        <dbReference type="ChEBI" id="CHEBI:29105"/>
        <note>catalytic</note>
    </ligand>
</feature>
<evidence type="ECO:0000256" key="6">
    <source>
        <dbReference type="ARBA" id="ARBA00022997"/>
    </source>
</evidence>
<sequence length="231" mass="26467">MTIKHQLIDIIKYSRAQCTLPIQVTLKYATSDNFIGHVIDGYHTNAVHLGLLTSKPLQQLCEVQEHLLVNYGCTLLVYDAYRPLRAVKYMVRWCEQTNDDEIDLPTKMKYFPAVEKRQLLNLGYLAAEVSSHCYANTVDVVLADMVTGEPLNMGSAFDCFDPISHTNADIKTIGADAHRHRYILKSAMQRFGFISYEKEYWHFEFSEKEIDKPLDVPVALDVLTSQDKIIF</sequence>
<dbReference type="HAMAP" id="MF_01924">
    <property type="entry name" value="A_A_dipeptidase"/>
    <property type="match status" value="1"/>
</dbReference>
<dbReference type="Pfam" id="PF01427">
    <property type="entry name" value="Peptidase_M15"/>
    <property type="match status" value="1"/>
</dbReference>
<dbReference type="CDD" id="cd14817">
    <property type="entry name" value="D-Ala-D-Ala_dipeptidase_VanX"/>
    <property type="match status" value="1"/>
</dbReference>
<dbReference type="PATRIC" id="fig|29423.5.peg.2477"/>
<comment type="catalytic activity">
    <reaction evidence="1 9 10">
        <text>D-alanyl-D-alanine + H2O = 2 D-alanine</text>
        <dbReference type="Rhea" id="RHEA:20661"/>
        <dbReference type="ChEBI" id="CHEBI:15377"/>
        <dbReference type="ChEBI" id="CHEBI:57416"/>
        <dbReference type="ChEBI" id="CHEBI:57822"/>
        <dbReference type="EC" id="3.4.13.22"/>
    </reaction>
</comment>
<dbReference type="AlphaFoldDB" id="A0A0W0WY35"/>
<accession>A0A0W0WY35</accession>
<evidence type="ECO:0000256" key="1">
    <source>
        <dbReference type="ARBA" id="ARBA00001362"/>
    </source>
</evidence>
<evidence type="ECO:0000256" key="3">
    <source>
        <dbReference type="ARBA" id="ARBA00022723"/>
    </source>
</evidence>
<evidence type="ECO:0000256" key="8">
    <source>
        <dbReference type="ARBA" id="ARBA00023316"/>
    </source>
</evidence>
<keyword evidence="4 9" id="KW-0378">Hydrolase</keyword>
<protein>
    <recommendedName>
        <fullName evidence="9 10">D-alanyl-D-alanine dipeptidase</fullName>
        <shortName evidence="9 10">D-Ala-D-Ala dipeptidase</shortName>
        <ecNumber evidence="9 10">3.4.13.22</ecNumber>
    </recommendedName>
</protein>
<evidence type="ECO:0000256" key="5">
    <source>
        <dbReference type="ARBA" id="ARBA00022833"/>
    </source>
</evidence>
<dbReference type="Gene3D" id="3.30.1380.10">
    <property type="match status" value="1"/>
</dbReference>
<keyword evidence="7 9" id="KW-0482">Metalloprotease</keyword>
<feature type="binding site" evidence="9">
    <location>
        <position position="139"/>
    </location>
    <ligand>
        <name>Zn(2+)</name>
        <dbReference type="ChEBI" id="CHEBI:29105"/>
        <note>catalytic</note>
    </ligand>
</feature>
<evidence type="ECO:0000256" key="7">
    <source>
        <dbReference type="ARBA" id="ARBA00023049"/>
    </source>
</evidence>
<dbReference type="RefSeq" id="WP_025385113.1">
    <property type="nucleotide sequence ID" value="NZ_LCUA01000019.1"/>
</dbReference>
<dbReference type="GO" id="GO:0006508">
    <property type="term" value="P:proteolysis"/>
    <property type="evidence" value="ECO:0007669"/>
    <property type="project" value="UniProtKB-KW"/>
</dbReference>
<dbReference type="GO" id="GO:0008237">
    <property type="term" value="F:metallopeptidase activity"/>
    <property type="evidence" value="ECO:0007669"/>
    <property type="project" value="UniProtKB-KW"/>
</dbReference>
<feature type="site" description="Transition state stabilizer" evidence="9">
    <location>
        <position position="82"/>
    </location>
</feature>
<dbReference type="EC" id="3.4.13.22" evidence="9 10"/>
<evidence type="ECO:0000313" key="12">
    <source>
        <dbReference type="Proteomes" id="UP000054858"/>
    </source>
</evidence>
<keyword evidence="8 10" id="KW-0961">Cell wall biogenesis/degradation</keyword>
<keyword evidence="2 9" id="KW-0645">Protease</keyword>
<dbReference type="GO" id="GO:0071555">
    <property type="term" value="P:cell wall organization"/>
    <property type="evidence" value="ECO:0007669"/>
    <property type="project" value="UniProtKB-KW"/>
</dbReference>
<dbReference type="InterPro" id="IPR000755">
    <property type="entry name" value="A_A_dipeptidase"/>
</dbReference>
<dbReference type="PANTHER" id="PTHR43126">
    <property type="entry name" value="D-ALANYL-D-ALANINE DIPEPTIDASE"/>
    <property type="match status" value="1"/>
</dbReference>
<keyword evidence="6 9" id="KW-0224">Dipeptidase</keyword>
<dbReference type="PANTHER" id="PTHR43126:SF1">
    <property type="entry name" value="D-ALANYL-D-ALANINE DIPEPTIDASE"/>
    <property type="match status" value="1"/>
</dbReference>
<keyword evidence="3 9" id="KW-0479">Metal-binding</keyword>
<comment type="similarity">
    <text evidence="9 10">Belongs to the peptidase M15D family.</text>
</comment>
<gene>
    <name evidence="11" type="primary">ddpX_2</name>
    <name evidence="9" type="synonym">ddpX</name>
    <name evidence="11" type="ORF">Loak_2359</name>
</gene>
<dbReference type="GO" id="GO:0160237">
    <property type="term" value="F:D-Ala-D-Ala dipeptidase activity"/>
    <property type="evidence" value="ECO:0007669"/>
    <property type="project" value="UniProtKB-EC"/>
</dbReference>
<dbReference type="GO" id="GO:0008270">
    <property type="term" value="F:zinc ion binding"/>
    <property type="evidence" value="ECO:0007669"/>
    <property type="project" value="UniProtKB-UniRule"/>
</dbReference>
<evidence type="ECO:0000256" key="2">
    <source>
        <dbReference type="ARBA" id="ARBA00022670"/>
    </source>
</evidence>
<organism evidence="11 12">
    <name type="scientific">Legionella oakridgensis</name>
    <dbReference type="NCBI Taxonomy" id="29423"/>
    <lineage>
        <taxon>Bacteria</taxon>
        <taxon>Pseudomonadati</taxon>
        <taxon>Pseudomonadota</taxon>
        <taxon>Gammaproteobacteria</taxon>
        <taxon>Legionellales</taxon>
        <taxon>Legionellaceae</taxon>
        <taxon>Legionella</taxon>
    </lineage>
</organism>
<name>A0A0W0WY35_9GAMM</name>
<dbReference type="SUPFAM" id="SSF55166">
    <property type="entry name" value="Hedgehog/DD-peptidase"/>
    <property type="match status" value="1"/>
</dbReference>
<evidence type="ECO:0000313" key="11">
    <source>
        <dbReference type="EMBL" id="KTD37223.1"/>
    </source>
</evidence>
<evidence type="ECO:0000256" key="10">
    <source>
        <dbReference type="PIRNR" id="PIRNR026671"/>
    </source>
</evidence>
<comment type="function">
    <text evidence="9 10">Catalyzes hydrolysis of the D-alanyl-D-alanine dipeptide.</text>
</comment>
<dbReference type="PIRSF" id="PIRSF026671">
    <property type="entry name" value="AA_dipeptidase"/>
    <property type="match status" value="1"/>
</dbReference>